<evidence type="ECO:0000256" key="1">
    <source>
        <dbReference type="ARBA" id="ARBA00023015"/>
    </source>
</evidence>
<dbReference type="InterPro" id="IPR010982">
    <property type="entry name" value="Lambda_DNA-bd_dom_sf"/>
</dbReference>
<dbReference type="Proteomes" id="UP001501074">
    <property type="component" value="Unassembled WGS sequence"/>
</dbReference>
<dbReference type="InterPro" id="IPR028082">
    <property type="entry name" value="Peripla_BP_I"/>
</dbReference>
<dbReference type="EMBL" id="BAAAZO010000010">
    <property type="protein sequence ID" value="GAA3628917.1"/>
    <property type="molecule type" value="Genomic_DNA"/>
</dbReference>
<dbReference type="Gene3D" id="3.40.50.2300">
    <property type="match status" value="2"/>
</dbReference>
<dbReference type="InterPro" id="IPR046335">
    <property type="entry name" value="LacI/GalR-like_sensor"/>
</dbReference>
<dbReference type="PROSITE" id="PS00356">
    <property type="entry name" value="HTH_LACI_1"/>
    <property type="match status" value="1"/>
</dbReference>
<dbReference type="Gene3D" id="1.10.260.40">
    <property type="entry name" value="lambda repressor-like DNA-binding domains"/>
    <property type="match status" value="1"/>
</dbReference>
<protein>
    <submittedName>
        <fullName evidence="6">LacI family DNA-binding transcriptional regulator</fullName>
    </submittedName>
</protein>
<dbReference type="CDD" id="cd06267">
    <property type="entry name" value="PBP1_LacI_sugar_binding-like"/>
    <property type="match status" value="1"/>
</dbReference>
<dbReference type="SUPFAM" id="SSF47413">
    <property type="entry name" value="lambda repressor-like DNA-binding domains"/>
    <property type="match status" value="1"/>
</dbReference>
<dbReference type="SMART" id="SM00354">
    <property type="entry name" value="HTH_LACI"/>
    <property type="match status" value="1"/>
</dbReference>
<dbReference type="GO" id="GO:0003677">
    <property type="term" value="F:DNA binding"/>
    <property type="evidence" value="ECO:0007669"/>
    <property type="project" value="UniProtKB-KW"/>
</dbReference>
<proteinExistence type="predicted"/>
<accession>A0ABP7ABJ5</accession>
<dbReference type="Pfam" id="PF00356">
    <property type="entry name" value="LacI"/>
    <property type="match status" value="1"/>
</dbReference>
<dbReference type="InterPro" id="IPR001387">
    <property type="entry name" value="Cro/C1-type_HTH"/>
</dbReference>
<name>A0ABP7ABJ5_9ACTN</name>
<reference evidence="7" key="1">
    <citation type="journal article" date="2019" name="Int. J. Syst. Evol. Microbiol.">
        <title>The Global Catalogue of Microorganisms (GCM) 10K type strain sequencing project: providing services to taxonomists for standard genome sequencing and annotation.</title>
        <authorList>
            <consortium name="The Broad Institute Genomics Platform"/>
            <consortium name="The Broad Institute Genome Sequencing Center for Infectious Disease"/>
            <person name="Wu L."/>
            <person name="Ma J."/>
        </authorList>
    </citation>
    <scope>NUCLEOTIDE SEQUENCE [LARGE SCALE GENOMIC DNA]</scope>
    <source>
        <strain evidence="7">JCM 16902</strain>
    </source>
</reference>
<evidence type="ECO:0000259" key="4">
    <source>
        <dbReference type="PROSITE" id="PS50932"/>
    </source>
</evidence>
<keyword evidence="3" id="KW-0804">Transcription</keyword>
<dbReference type="InterPro" id="IPR000843">
    <property type="entry name" value="HTH_LacI"/>
</dbReference>
<feature type="domain" description="HTH cro/C1-type" evidence="5">
    <location>
        <begin position="13"/>
        <end position="41"/>
    </location>
</feature>
<keyword evidence="7" id="KW-1185">Reference proteome</keyword>
<sequence>MAQPFDPVDRRPTLEDVARAAGVSRATVSRVINNVRNVDPDITQAVTEAVVATGYVPNQAARSLVTGRTGTMALVISEVVHRDPEDPFTSQFLADPFFGRVVAGLSNAFAEAGVRLTLTFAESDGARAQLMDDLHAGRCDGAAVISLYPRDPLPGLLSAVKVPVAFFGRPPRGLPFSYVDLDNREGGRLAAERLIELGCRRIATIAAPAQSIAGKERTAGFASVLAARGIHEFPCEAGDFTQAGGEVAMERLLARAPGLDGVFAASDLMAVGAVGILKDSGRRVPEDVCVVGFDDGRAATASRPLLTTVRQPVEDMAAEIGRLLVSVPADGRVRSVIFRPTLVVRGSA</sequence>
<feature type="domain" description="HTH lacI-type" evidence="4">
    <location>
        <begin position="12"/>
        <end position="66"/>
    </location>
</feature>
<dbReference type="RefSeq" id="WP_231484460.1">
    <property type="nucleotide sequence ID" value="NZ_BAAAZO010000010.1"/>
</dbReference>
<dbReference type="PROSITE" id="PS50932">
    <property type="entry name" value="HTH_LACI_2"/>
    <property type="match status" value="1"/>
</dbReference>
<evidence type="ECO:0000256" key="3">
    <source>
        <dbReference type="ARBA" id="ARBA00023163"/>
    </source>
</evidence>
<keyword evidence="2 6" id="KW-0238">DNA-binding</keyword>
<dbReference type="PANTHER" id="PTHR30146:SF109">
    <property type="entry name" value="HTH-TYPE TRANSCRIPTIONAL REGULATOR GALS"/>
    <property type="match status" value="1"/>
</dbReference>
<dbReference type="CDD" id="cd01392">
    <property type="entry name" value="HTH_LacI"/>
    <property type="match status" value="1"/>
</dbReference>
<evidence type="ECO:0000256" key="2">
    <source>
        <dbReference type="ARBA" id="ARBA00023125"/>
    </source>
</evidence>
<dbReference type="Pfam" id="PF13377">
    <property type="entry name" value="Peripla_BP_3"/>
    <property type="match status" value="1"/>
</dbReference>
<keyword evidence="1" id="KW-0805">Transcription regulation</keyword>
<evidence type="ECO:0000313" key="6">
    <source>
        <dbReference type="EMBL" id="GAA3628917.1"/>
    </source>
</evidence>
<evidence type="ECO:0000259" key="5">
    <source>
        <dbReference type="PROSITE" id="PS50943"/>
    </source>
</evidence>
<dbReference type="PROSITE" id="PS50943">
    <property type="entry name" value="HTH_CROC1"/>
    <property type="match status" value="1"/>
</dbReference>
<dbReference type="PANTHER" id="PTHR30146">
    <property type="entry name" value="LACI-RELATED TRANSCRIPTIONAL REPRESSOR"/>
    <property type="match status" value="1"/>
</dbReference>
<comment type="caution">
    <text evidence="6">The sequence shown here is derived from an EMBL/GenBank/DDBJ whole genome shotgun (WGS) entry which is preliminary data.</text>
</comment>
<dbReference type="PRINTS" id="PR00036">
    <property type="entry name" value="HTHLACI"/>
</dbReference>
<gene>
    <name evidence="6" type="ORF">GCM10022223_53060</name>
</gene>
<evidence type="ECO:0000313" key="7">
    <source>
        <dbReference type="Proteomes" id="UP001501074"/>
    </source>
</evidence>
<organism evidence="6 7">
    <name type="scientific">Kineosporia mesophila</name>
    <dbReference type="NCBI Taxonomy" id="566012"/>
    <lineage>
        <taxon>Bacteria</taxon>
        <taxon>Bacillati</taxon>
        <taxon>Actinomycetota</taxon>
        <taxon>Actinomycetes</taxon>
        <taxon>Kineosporiales</taxon>
        <taxon>Kineosporiaceae</taxon>
        <taxon>Kineosporia</taxon>
    </lineage>
</organism>
<dbReference type="SUPFAM" id="SSF53822">
    <property type="entry name" value="Periplasmic binding protein-like I"/>
    <property type="match status" value="1"/>
</dbReference>